<dbReference type="Proteomes" id="UP001164746">
    <property type="component" value="Chromosome 1"/>
</dbReference>
<dbReference type="SUPFAM" id="SSF56281">
    <property type="entry name" value="Metallo-hydrolase/oxidoreductase"/>
    <property type="match status" value="1"/>
</dbReference>
<dbReference type="Gene3D" id="3.60.15.10">
    <property type="entry name" value="Ribonuclease Z/Hydroxyacylglutathione hydrolase-like"/>
    <property type="match status" value="2"/>
</dbReference>
<accession>A0ABY7DB22</accession>
<dbReference type="PANTHER" id="PTHR11935">
    <property type="entry name" value="BETA LACTAMASE DOMAIN"/>
    <property type="match status" value="1"/>
</dbReference>
<reference evidence="1" key="1">
    <citation type="submission" date="2022-11" db="EMBL/GenBank/DDBJ databases">
        <title>Centuries of genome instability and evolution in soft-shell clam transmissible cancer (bioRxiv).</title>
        <authorList>
            <person name="Hart S.F.M."/>
            <person name="Yonemitsu M.A."/>
            <person name="Giersch R.M."/>
            <person name="Beal B.F."/>
            <person name="Arriagada G."/>
            <person name="Davis B.W."/>
            <person name="Ostrander E.A."/>
            <person name="Goff S.P."/>
            <person name="Metzger M.J."/>
        </authorList>
    </citation>
    <scope>NUCLEOTIDE SEQUENCE</scope>
    <source>
        <strain evidence="1">MELC-2E11</strain>
        <tissue evidence="1">Siphon/mantle</tissue>
    </source>
</reference>
<organism evidence="1 2">
    <name type="scientific">Mya arenaria</name>
    <name type="common">Soft-shell clam</name>
    <dbReference type="NCBI Taxonomy" id="6604"/>
    <lineage>
        <taxon>Eukaryota</taxon>
        <taxon>Metazoa</taxon>
        <taxon>Spiralia</taxon>
        <taxon>Lophotrochozoa</taxon>
        <taxon>Mollusca</taxon>
        <taxon>Bivalvia</taxon>
        <taxon>Autobranchia</taxon>
        <taxon>Heteroconchia</taxon>
        <taxon>Euheterodonta</taxon>
        <taxon>Imparidentia</taxon>
        <taxon>Neoheterodontei</taxon>
        <taxon>Myida</taxon>
        <taxon>Myoidea</taxon>
        <taxon>Myidae</taxon>
        <taxon>Mya</taxon>
    </lineage>
</organism>
<protein>
    <submittedName>
        <fullName evidence="1">GLO2-like protein</fullName>
    </submittedName>
</protein>
<dbReference type="EMBL" id="CP111012">
    <property type="protein sequence ID" value="WAQ94256.1"/>
    <property type="molecule type" value="Genomic_DNA"/>
</dbReference>
<sequence length="116" mass="13076">MLKFGGLNFTAIHTPGHTVGHVSYFLDGASLGAPDWHEYAMNNLEFACHLEPDNEKAREKYEWYNPYLRLNKQSILRAVGAISSDETEALGSPSDEVRAQALSELRTQKDGFKYIQ</sequence>
<proteinExistence type="predicted"/>
<dbReference type="InterPro" id="IPR036866">
    <property type="entry name" value="RibonucZ/Hydroxyglut_hydro"/>
</dbReference>
<gene>
    <name evidence="1" type="ORF">MAR_006727</name>
</gene>
<keyword evidence="2" id="KW-1185">Reference proteome</keyword>
<dbReference type="PANTHER" id="PTHR11935:SF94">
    <property type="entry name" value="TENZING NORGAY, ISOFORM C"/>
    <property type="match status" value="1"/>
</dbReference>
<evidence type="ECO:0000313" key="1">
    <source>
        <dbReference type="EMBL" id="WAQ94256.1"/>
    </source>
</evidence>
<evidence type="ECO:0000313" key="2">
    <source>
        <dbReference type="Proteomes" id="UP001164746"/>
    </source>
</evidence>
<name>A0ABY7DB22_MYAAR</name>